<dbReference type="Proteomes" id="UP001428341">
    <property type="component" value="Unassembled WGS sequence"/>
</dbReference>
<evidence type="ECO:0000256" key="1">
    <source>
        <dbReference type="SAM" id="MobiDB-lite"/>
    </source>
</evidence>
<gene>
    <name evidence="2" type="ORF">WN944_008349</name>
</gene>
<name>A0AAP0MU29_9ROSI</name>
<dbReference type="EMBL" id="JBCGBO010000003">
    <property type="protein sequence ID" value="KAK9216340.1"/>
    <property type="molecule type" value="Genomic_DNA"/>
</dbReference>
<keyword evidence="3" id="KW-1185">Reference proteome</keyword>
<reference evidence="2 3" key="1">
    <citation type="submission" date="2024-05" db="EMBL/GenBank/DDBJ databases">
        <title>Haplotype-resolved chromosome-level genome assembly of Huyou (Citrus changshanensis).</title>
        <authorList>
            <person name="Miao C."/>
            <person name="Chen W."/>
            <person name="Wu Y."/>
            <person name="Wang L."/>
            <person name="Zhao S."/>
            <person name="Grierson D."/>
            <person name="Xu C."/>
            <person name="Chen K."/>
        </authorList>
    </citation>
    <scope>NUCLEOTIDE SEQUENCE [LARGE SCALE GENOMIC DNA]</scope>
    <source>
        <strain evidence="2">01-14</strain>
        <tissue evidence="2">Leaf</tissue>
    </source>
</reference>
<proteinExistence type="predicted"/>
<feature type="compositionally biased region" description="Polar residues" evidence="1">
    <location>
        <begin position="1"/>
        <end position="24"/>
    </location>
</feature>
<comment type="caution">
    <text evidence="2">The sequence shown here is derived from an EMBL/GenBank/DDBJ whole genome shotgun (WGS) entry which is preliminary data.</text>
</comment>
<organism evidence="2 3">
    <name type="scientific">Citrus x changshan-huyou</name>
    <dbReference type="NCBI Taxonomy" id="2935761"/>
    <lineage>
        <taxon>Eukaryota</taxon>
        <taxon>Viridiplantae</taxon>
        <taxon>Streptophyta</taxon>
        <taxon>Embryophyta</taxon>
        <taxon>Tracheophyta</taxon>
        <taxon>Spermatophyta</taxon>
        <taxon>Magnoliopsida</taxon>
        <taxon>eudicotyledons</taxon>
        <taxon>Gunneridae</taxon>
        <taxon>Pentapetalae</taxon>
        <taxon>rosids</taxon>
        <taxon>malvids</taxon>
        <taxon>Sapindales</taxon>
        <taxon>Rutaceae</taxon>
        <taxon>Aurantioideae</taxon>
        <taxon>Citrus</taxon>
    </lineage>
</organism>
<feature type="region of interest" description="Disordered" evidence="1">
    <location>
        <begin position="1"/>
        <end position="37"/>
    </location>
</feature>
<protein>
    <submittedName>
        <fullName evidence="2">Uncharacterized protein</fullName>
    </submittedName>
</protein>
<sequence length="212" mass="24300">MRTSFNQKPDVSKPTGTSPSSNTMDAGLDDECPSGTVPIRRTTKEELVTAETQFTEHFKGSFPVNADELAKLIDFLQDQQQPRGCRIRYILKVNINIFQHNRTRHYTVWGVEWLKVAQNRCRRWETAIMANFTAVISDRLLFNMIQTTHSSTHEDAKEDNCLVHLSSQDLNPSRLRPTGPSGFILSTRRWKRIDKGITNYLAYSVVVLLNFP</sequence>
<evidence type="ECO:0000313" key="3">
    <source>
        <dbReference type="Proteomes" id="UP001428341"/>
    </source>
</evidence>
<evidence type="ECO:0000313" key="2">
    <source>
        <dbReference type="EMBL" id="KAK9216340.1"/>
    </source>
</evidence>
<accession>A0AAP0MU29</accession>
<dbReference type="AlphaFoldDB" id="A0AAP0MU29"/>